<evidence type="ECO:0000313" key="1">
    <source>
        <dbReference type="EMBL" id="CAD9682167.1"/>
    </source>
</evidence>
<gene>
    <name evidence="1" type="ORF">QSP1433_LOCUS7588</name>
</gene>
<protein>
    <submittedName>
        <fullName evidence="1">Uncharacterized protein</fullName>
    </submittedName>
</protein>
<dbReference type="AlphaFoldDB" id="A0A7S2RVQ7"/>
<reference evidence="1" key="1">
    <citation type="submission" date="2021-01" db="EMBL/GenBank/DDBJ databases">
        <authorList>
            <person name="Corre E."/>
            <person name="Pelletier E."/>
            <person name="Niang G."/>
            <person name="Scheremetjew M."/>
            <person name="Finn R."/>
            <person name="Kale V."/>
            <person name="Holt S."/>
            <person name="Cochrane G."/>
            <person name="Meng A."/>
            <person name="Brown T."/>
            <person name="Cohen L."/>
        </authorList>
    </citation>
    <scope>NUCLEOTIDE SEQUENCE</scope>
    <source>
        <strain evidence="1">NY070348D</strain>
    </source>
</reference>
<proteinExistence type="predicted"/>
<dbReference type="EMBL" id="HBHK01012045">
    <property type="protein sequence ID" value="CAD9682167.1"/>
    <property type="molecule type" value="Transcribed_RNA"/>
</dbReference>
<accession>A0A7S2RVQ7</accession>
<sequence>MKLSAGSVVTSATVAVCALGERHSLSRGGTGCPSCPELQSILATSSQTAFCTAAANYASCSETPSTICGSANPCIDALAKYSKMCMAVKSTMTLSQIYSDFEC</sequence>
<name>A0A7S2RVQ7_9STRA</name>
<organism evidence="1">
    <name type="scientific">Mucochytrium quahogii</name>
    <dbReference type="NCBI Taxonomy" id="96639"/>
    <lineage>
        <taxon>Eukaryota</taxon>
        <taxon>Sar</taxon>
        <taxon>Stramenopiles</taxon>
        <taxon>Bigyra</taxon>
        <taxon>Labyrinthulomycetes</taxon>
        <taxon>Thraustochytrida</taxon>
        <taxon>Thraustochytriidae</taxon>
        <taxon>Mucochytrium</taxon>
    </lineage>
</organism>